<evidence type="ECO:0000256" key="2">
    <source>
        <dbReference type="SAM" id="MobiDB-lite"/>
    </source>
</evidence>
<keyword evidence="3" id="KW-0812">Transmembrane</keyword>
<organism evidence="4 5">
    <name type="scientific">Macrophomina phaseolina (strain MS6)</name>
    <name type="common">Charcoal rot fungus</name>
    <dbReference type="NCBI Taxonomy" id="1126212"/>
    <lineage>
        <taxon>Eukaryota</taxon>
        <taxon>Fungi</taxon>
        <taxon>Dikarya</taxon>
        <taxon>Ascomycota</taxon>
        <taxon>Pezizomycotina</taxon>
        <taxon>Dothideomycetes</taxon>
        <taxon>Dothideomycetes incertae sedis</taxon>
        <taxon>Botryosphaeriales</taxon>
        <taxon>Botryosphaeriaceae</taxon>
        <taxon>Macrophomina</taxon>
    </lineage>
</organism>
<dbReference type="InParanoid" id="K2RWB0"/>
<feature type="compositionally biased region" description="Basic and acidic residues" evidence="2">
    <location>
        <begin position="16"/>
        <end position="35"/>
    </location>
</feature>
<keyword evidence="3" id="KW-1133">Transmembrane helix</keyword>
<dbReference type="OrthoDB" id="1708389at2759"/>
<feature type="transmembrane region" description="Helical" evidence="3">
    <location>
        <begin position="283"/>
        <end position="309"/>
    </location>
</feature>
<dbReference type="STRING" id="1126212.K2RWB0"/>
<sequence>MIPDSDAACSYATGEDPPRSPSDHNQRSRVKDISRGLKGKTKKALHIDNTEGVVRTKTDGGYDDVEGNPAFSPQRVFEKPVSVGDALRQTTDGLKSVAHTIVHPKESTKRRAASKLATPEQPFLSHQADKVLLDAHQRLDAARNCTDSEGEENAEAYEEDVDNIQAQRESLRVAWTTSRFVHRVRVAPARYIERPHLENFRTKDADGNHTSTDWTRLWGHCCLYATQDYQALGDASFDQTAFSRHLLIEHLERLLMASAPWQSYFLRLRGIYRWEDTRKTGRWFMTFIALWVMDYVVSFCLCYAVYIVLHNRSSNRSVKSLRESHERAMDEGATAFKISELIHRHGSGEWLGPLVDEIGPRTQLQLNDLADHLERMQNLYDWKFPERTWATLFCIVCAIALGVFSPTGYSMRVVTFVAIWWFFMGRPVSSHYPRFRHTVSPVAYVFWGLPTHAQWSFRFLRNKAQDVRERTTERTMAEGKLENDPDTREATVDEEETFFDAPSSPVENIPSRPREVYFLTFRCRYHRIPGRLAISPSGISFIRLFPAKELWSRHFHEISEMRKITGSATGRALGKLIEGKTLEFTFVDGEVDQVEAVRKRDEAFNSIIGFSGLSWQVLGLVEGRDEEVEGE</sequence>
<dbReference type="AlphaFoldDB" id="K2RWB0"/>
<evidence type="ECO:0000313" key="4">
    <source>
        <dbReference type="EMBL" id="EKG19028.1"/>
    </source>
</evidence>
<dbReference type="GO" id="GO:0006915">
    <property type="term" value="P:apoptotic process"/>
    <property type="evidence" value="ECO:0007669"/>
    <property type="project" value="InterPro"/>
</dbReference>
<feature type="region of interest" description="Disordered" evidence="2">
    <location>
        <begin position="1"/>
        <end position="43"/>
    </location>
</feature>
<evidence type="ECO:0000313" key="5">
    <source>
        <dbReference type="Proteomes" id="UP000007129"/>
    </source>
</evidence>
<evidence type="ECO:0000256" key="3">
    <source>
        <dbReference type="SAM" id="Phobius"/>
    </source>
</evidence>
<dbReference type="InterPro" id="IPR037847">
    <property type="entry name" value="GRAMDC4"/>
</dbReference>
<accession>K2RWB0</accession>
<dbReference type="PANTHER" id="PTHR37402:SF1">
    <property type="entry name" value="GRAM DOMAIN-CONTAINING PROTEIN 4"/>
    <property type="match status" value="1"/>
</dbReference>
<protein>
    <recommendedName>
        <fullName evidence="6">GRAM domain-containing protein</fullName>
    </recommendedName>
</protein>
<reference evidence="4 5" key="1">
    <citation type="journal article" date="2012" name="BMC Genomics">
        <title>Tools to kill: Genome of one of the most destructive plant pathogenic fungi Macrophomina phaseolina.</title>
        <authorList>
            <person name="Islam M.S."/>
            <person name="Haque M.S."/>
            <person name="Islam M.M."/>
            <person name="Emdad E.M."/>
            <person name="Halim A."/>
            <person name="Hossen Q.M.M."/>
            <person name="Hossain M.Z."/>
            <person name="Ahmed B."/>
            <person name="Rahim S."/>
            <person name="Rahman M.S."/>
            <person name="Alam M.M."/>
            <person name="Hou S."/>
            <person name="Wan X."/>
            <person name="Saito J.A."/>
            <person name="Alam M."/>
        </authorList>
    </citation>
    <scope>NUCLEOTIDE SEQUENCE [LARGE SCALE GENOMIC DNA]</scope>
    <source>
        <strain evidence="4 5">MS6</strain>
    </source>
</reference>
<proteinExistence type="predicted"/>
<feature type="coiled-coil region" evidence="1">
    <location>
        <begin position="147"/>
        <end position="174"/>
    </location>
</feature>
<dbReference type="EMBL" id="AHHD01000167">
    <property type="protein sequence ID" value="EKG19028.1"/>
    <property type="molecule type" value="Genomic_DNA"/>
</dbReference>
<dbReference type="eggNOG" id="ENOG502QS59">
    <property type="taxonomic scope" value="Eukaryota"/>
</dbReference>
<dbReference type="Proteomes" id="UP000007129">
    <property type="component" value="Unassembled WGS sequence"/>
</dbReference>
<feature type="transmembrane region" description="Helical" evidence="3">
    <location>
        <begin position="389"/>
        <end position="422"/>
    </location>
</feature>
<gene>
    <name evidence="4" type="ORF">MPH_03718</name>
</gene>
<evidence type="ECO:0000256" key="1">
    <source>
        <dbReference type="SAM" id="Coils"/>
    </source>
</evidence>
<dbReference type="VEuPathDB" id="FungiDB:MPH_03718"/>
<keyword evidence="3" id="KW-0472">Membrane</keyword>
<name>K2RWB0_MACPH</name>
<dbReference type="HOGENOM" id="CLU_022814_1_0_1"/>
<keyword evidence="1" id="KW-0175">Coiled coil</keyword>
<comment type="caution">
    <text evidence="4">The sequence shown here is derived from an EMBL/GenBank/DDBJ whole genome shotgun (WGS) entry which is preliminary data.</text>
</comment>
<dbReference type="PANTHER" id="PTHR37402">
    <property type="entry name" value="GRAM DOMAIN-CONTAINING PROTEIN 4"/>
    <property type="match status" value="1"/>
</dbReference>
<evidence type="ECO:0008006" key="6">
    <source>
        <dbReference type="Google" id="ProtNLM"/>
    </source>
</evidence>